<dbReference type="PANTHER" id="PTHR14614:SF130">
    <property type="entry name" value="PROTEIN-LYSINE N-METHYLTRANSFERASE EEF2KMT"/>
    <property type="match status" value="1"/>
</dbReference>
<dbReference type="PANTHER" id="PTHR14614">
    <property type="entry name" value="HEPATOCELLULAR CARCINOMA-ASSOCIATED ANTIGEN"/>
    <property type="match status" value="1"/>
</dbReference>
<dbReference type="EMBL" id="JACTNZ010000005">
    <property type="protein sequence ID" value="KAG5549265.1"/>
    <property type="molecule type" value="Genomic_DNA"/>
</dbReference>
<dbReference type="InterPro" id="IPR029063">
    <property type="entry name" value="SAM-dependent_MTases_sf"/>
</dbReference>
<evidence type="ECO:0000313" key="1">
    <source>
        <dbReference type="EMBL" id="KAG5549265.1"/>
    </source>
</evidence>
<keyword evidence="2" id="KW-1185">Reference proteome</keyword>
<accession>A0AAV6K9W2</accession>
<evidence type="ECO:0000313" key="2">
    <source>
        <dbReference type="Proteomes" id="UP000823749"/>
    </source>
</evidence>
<proteinExistence type="predicted"/>
<dbReference type="Pfam" id="PF10294">
    <property type="entry name" value="Methyltransf_16"/>
    <property type="match status" value="1"/>
</dbReference>
<comment type="caution">
    <text evidence="1">The sequence shown here is derived from an EMBL/GenBank/DDBJ whole genome shotgun (WGS) entry which is preliminary data.</text>
</comment>
<dbReference type="AlphaFoldDB" id="A0AAV6K9W2"/>
<protein>
    <recommendedName>
        <fullName evidence="3">FAM86 N-terminal domain-containing protein</fullName>
    </recommendedName>
</protein>
<dbReference type="SUPFAM" id="SSF53335">
    <property type="entry name" value="S-adenosyl-L-methionine-dependent methyltransferases"/>
    <property type="match status" value="1"/>
</dbReference>
<evidence type="ECO:0008006" key="3">
    <source>
        <dbReference type="Google" id="ProtNLM"/>
    </source>
</evidence>
<dbReference type="Gene3D" id="3.40.50.150">
    <property type="entry name" value="Vaccinia Virus protein VP39"/>
    <property type="match status" value="1"/>
</dbReference>
<reference evidence="1" key="1">
    <citation type="submission" date="2020-08" db="EMBL/GenBank/DDBJ databases">
        <title>Plant Genome Project.</title>
        <authorList>
            <person name="Zhang R.-G."/>
        </authorList>
    </citation>
    <scope>NUCLEOTIDE SEQUENCE</scope>
    <source>
        <strain evidence="1">WSP0</strain>
        <tissue evidence="1">Leaf</tissue>
    </source>
</reference>
<name>A0AAV6K9W2_9ERIC</name>
<gene>
    <name evidence="1" type="ORF">RHGRI_014577</name>
</gene>
<dbReference type="InterPro" id="IPR019410">
    <property type="entry name" value="Methyltransf_16"/>
</dbReference>
<sequence>MAMAAAEGELDLGVPSCLHLVSAFLAMEPAHVLISLARDCGGGSITDRVQRFIWDHCISKADGNFHVPYLKSVLKKIIVEVESHGFEVLDELYERIAFYMTSVKADDSAEENSRIFKCISFLFPDDCYELPSCPKARKLVVTLQCSLNMLEGDTGCSVWPSSLLLSEFILSCPEIFSNKSCFEVGSGVGLVGICLAHVKASKVMLSDGDLSSLENMKLNLGLNQLSTRVDTLERSDDPNLVTCVHLPWESATGCELQDFMPDIMQVLFSLVIFLGADVIYDPLCLPHLVKVLAFLLSRGKSLSHLCNRSCNGILSRSVQINGATSSSGSDNLYKAMDDGLNVEYASKKGPLAFIASVIRNVDTFDRFLALADEANLRVEDVTEKFVLFNLLPYLQSYPRSSVRLFTLTHLSN</sequence>
<dbReference type="Proteomes" id="UP000823749">
    <property type="component" value="Chromosome 5"/>
</dbReference>
<organism evidence="1 2">
    <name type="scientific">Rhododendron griersonianum</name>
    <dbReference type="NCBI Taxonomy" id="479676"/>
    <lineage>
        <taxon>Eukaryota</taxon>
        <taxon>Viridiplantae</taxon>
        <taxon>Streptophyta</taxon>
        <taxon>Embryophyta</taxon>
        <taxon>Tracheophyta</taxon>
        <taxon>Spermatophyta</taxon>
        <taxon>Magnoliopsida</taxon>
        <taxon>eudicotyledons</taxon>
        <taxon>Gunneridae</taxon>
        <taxon>Pentapetalae</taxon>
        <taxon>asterids</taxon>
        <taxon>Ericales</taxon>
        <taxon>Ericaceae</taxon>
        <taxon>Ericoideae</taxon>
        <taxon>Rhodoreae</taxon>
        <taxon>Rhododendron</taxon>
    </lineage>
</organism>